<dbReference type="Pfam" id="PF03107">
    <property type="entry name" value="C1_2"/>
    <property type="match status" value="10"/>
</dbReference>
<evidence type="ECO:0000313" key="10">
    <source>
        <dbReference type="Proteomes" id="UP000657918"/>
    </source>
</evidence>
<dbReference type="InterPro" id="IPR049428">
    <property type="entry name" value="RecA-like_N"/>
</dbReference>
<keyword evidence="2" id="KW-0479">Metal-binding</keyword>
<dbReference type="SUPFAM" id="SSF57889">
    <property type="entry name" value="Cysteine-rich domain"/>
    <property type="match status" value="6"/>
</dbReference>
<reference evidence="9 10" key="1">
    <citation type="submission" date="2020-10" db="EMBL/GenBank/DDBJ databases">
        <title>Plant Genome Project.</title>
        <authorList>
            <person name="Zhang R.-G."/>
        </authorList>
    </citation>
    <scope>NUCLEOTIDE SEQUENCE [LARGE SCALE GENOMIC DNA]</scope>
    <source>
        <strain evidence="9">FAFU-HL-1</strain>
        <tissue evidence="9">Leaf</tissue>
    </source>
</reference>
<dbReference type="InterPro" id="IPR002219">
    <property type="entry name" value="PKC_DAG/PE"/>
</dbReference>
<evidence type="ECO:0000256" key="5">
    <source>
        <dbReference type="ARBA" id="ARBA00022833"/>
    </source>
</evidence>
<dbReference type="Pfam" id="PF00154">
    <property type="entry name" value="RecA_N"/>
    <property type="match status" value="1"/>
</dbReference>
<protein>
    <recommendedName>
        <fullName evidence="8">Phorbol-ester/DAG-type domain-containing protein</fullName>
    </recommendedName>
</protein>
<sequence length="852" mass="97568">MEVKDFSHPDHPLILINQVLEYSGRLVICSGCDEQIWGPCYKCTSCDFFLHKKCAELPRQIKRQIHFIHPLRLLAKPSSRYTTECICDLCAKTCKSFVYHCSSCKFDLHVKCAFQRCFFEVDSQAHQFAHVDHSLILNEEQEFHGEGVMCSGCEEPVSGPSYRCTSCNFFLHKKCTELPQEIKRCLHPQHPLHLLAKPPAQHTGKWMCGLCNKTCKSLVYGCSLCEFYLDIKCALPPCLSEVEGQEHQFICLPKSLPLKIVSFTCNACGTDGDDSPFVCTMCQLIVHKTCISFPRSIKLRIHQHPRIIHTNHLQRCNSRNKNCGICRDGVDTNYGVYYCQDCEFVAHVNCGLQYRQFNLESDEDERSITMNDEFIESSFDIVREIKHGDERIIAEIKHFSHQHNLILSDKFSIDLKCDGCMLPIFTPFYCCTGCNFSLDKACIGLPRTKFWQYHGHPLTLILNTREKYPFQCAVCKQYCHGFSYNCHTCNHSLDVRCFKSTKDSIEHSGHEHPLYLAVESENRHCSGCGVGAEYGTFRCVDCDFNLDFKCATLPYKARHSYDKHPLFLTYIDPNDYQYVCQICEKERDPKLWFYRCEECDFDAHPECALGKYPFIKLGGSYTFDNHPHPLVLVEKIEDYPACHDCVSDLGLISRFKNDVVLVGEVSEFEPDELHEDGEAKQKDNALRLALTHLAGSLKLDLALCFGGLPKVIWEEWLKSMGKKLLARQLLHFILSRKLKNLEVCATSCYHKEEACKTLSAKKVIFIISVVDTLTISGSVDVIVVDSVAALVPQREIDTAVGGTFEDIQSRLMTQALRKLNYSLCQLQTLIKIRVRRRGHLWRKCLEILFSCV</sequence>
<keyword evidence="10" id="KW-1185">Reference proteome</keyword>
<proteinExistence type="inferred from homology"/>
<evidence type="ECO:0000256" key="4">
    <source>
        <dbReference type="ARBA" id="ARBA00022741"/>
    </source>
</evidence>
<evidence type="ECO:0000256" key="7">
    <source>
        <dbReference type="ARBA" id="ARBA00023172"/>
    </source>
</evidence>
<dbReference type="PANTHER" id="PTHR32410">
    <property type="entry name" value="CYSTEINE/HISTIDINE-RICH C1 DOMAIN FAMILY PROTEIN"/>
    <property type="match status" value="1"/>
</dbReference>
<evidence type="ECO:0000256" key="3">
    <source>
        <dbReference type="ARBA" id="ARBA00022737"/>
    </source>
</evidence>
<dbReference type="GO" id="GO:0005524">
    <property type="term" value="F:ATP binding"/>
    <property type="evidence" value="ECO:0007669"/>
    <property type="project" value="UniProtKB-KW"/>
</dbReference>
<dbReference type="GO" id="GO:0006281">
    <property type="term" value="P:DNA repair"/>
    <property type="evidence" value="ECO:0007669"/>
    <property type="project" value="InterPro"/>
</dbReference>
<dbReference type="InterPro" id="IPR013765">
    <property type="entry name" value="DNA_recomb/repair_RecA"/>
</dbReference>
<dbReference type="PANTHER" id="PTHR32410:SF211">
    <property type="entry name" value="CYSTEINE_HISTIDINE-RICH C1 DOMAIN FAMILY PROTEIN"/>
    <property type="match status" value="1"/>
</dbReference>
<keyword evidence="6" id="KW-0067">ATP-binding</keyword>
<dbReference type="InterPro" id="IPR053192">
    <property type="entry name" value="Vacuole_Formation_Reg"/>
</dbReference>
<evidence type="ECO:0000313" key="9">
    <source>
        <dbReference type="EMBL" id="KAF9664772.1"/>
    </source>
</evidence>
<dbReference type="Gene3D" id="3.30.60.20">
    <property type="match status" value="1"/>
</dbReference>
<dbReference type="PRINTS" id="PR00142">
    <property type="entry name" value="RECA"/>
</dbReference>
<keyword evidence="7" id="KW-0233">DNA recombination</keyword>
<dbReference type="InterPro" id="IPR027417">
    <property type="entry name" value="P-loop_NTPase"/>
</dbReference>
<dbReference type="EMBL" id="JADGMS010000016">
    <property type="protein sequence ID" value="KAF9664772.1"/>
    <property type="molecule type" value="Genomic_DNA"/>
</dbReference>
<dbReference type="AlphaFoldDB" id="A0A835J562"/>
<accession>A0A835J562</accession>
<dbReference type="Proteomes" id="UP000657918">
    <property type="component" value="Chromosome 16"/>
</dbReference>
<evidence type="ECO:0000259" key="8">
    <source>
        <dbReference type="PROSITE" id="PS50081"/>
    </source>
</evidence>
<dbReference type="InterPro" id="IPR004146">
    <property type="entry name" value="DC1"/>
</dbReference>
<organism evidence="9 10">
    <name type="scientific">Salix dunnii</name>
    <dbReference type="NCBI Taxonomy" id="1413687"/>
    <lineage>
        <taxon>Eukaryota</taxon>
        <taxon>Viridiplantae</taxon>
        <taxon>Streptophyta</taxon>
        <taxon>Embryophyta</taxon>
        <taxon>Tracheophyta</taxon>
        <taxon>Spermatophyta</taxon>
        <taxon>Magnoliopsida</taxon>
        <taxon>eudicotyledons</taxon>
        <taxon>Gunneridae</taxon>
        <taxon>Pentapetalae</taxon>
        <taxon>rosids</taxon>
        <taxon>fabids</taxon>
        <taxon>Malpighiales</taxon>
        <taxon>Salicaceae</taxon>
        <taxon>Saliceae</taxon>
        <taxon>Salix</taxon>
    </lineage>
</organism>
<evidence type="ECO:0000256" key="2">
    <source>
        <dbReference type="ARBA" id="ARBA00022723"/>
    </source>
</evidence>
<evidence type="ECO:0000256" key="1">
    <source>
        <dbReference type="ARBA" id="ARBA00009391"/>
    </source>
</evidence>
<keyword evidence="3" id="KW-0677">Repeat</keyword>
<comment type="similarity">
    <text evidence="1">Belongs to the RecA family.</text>
</comment>
<gene>
    <name evidence="9" type="ORF">SADUNF_Sadunf16G0052700</name>
</gene>
<comment type="caution">
    <text evidence="9">The sequence shown here is derived from an EMBL/GenBank/DDBJ whole genome shotgun (WGS) entry which is preliminary data.</text>
</comment>
<keyword evidence="5" id="KW-0862">Zinc</keyword>
<dbReference type="PROSITE" id="PS50081">
    <property type="entry name" value="ZF_DAG_PE_2"/>
    <property type="match status" value="1"/>
</dbReference>
<feature type="domain" description="Phorbol-ester/DAG-type" evidence="8">
    <location>
        <begin position="132"/>
        <end position="185"/>
    </location>
</feature>
<evidence type="ECO:0000256" key="6">
    <source>
        <dbReference type="ARBA" id="ARBA00022840"/>
    </source>
</evidence>
<dbReference type="SMART" id="SM00109">
    <property type="entry name" value="C1"/>
    <property type="match status" value="4"/>
</dbReference>
<dbReference type="GO" id="GO:0006310">
    <property type="term" value="P:DNA recombination"/>
    <property type="evidence" value="ECO:0007669"/>
    <property type="project" value="UniProtKB-KW"/>
</dbReference>
<dbReference type="GO" id="GO:0046872">
    <property type="term" value="F:metal ion binding"/>
    <property type="evidence" value="ECO:0007669"/>
    <property type="project" value="UniProtKB-KW"/>
</dbReference>
<dbReference type="GO" id="GO:0003697">
    <property type="term" value="F:single-stranded DNA binding"/>
    <property type="evidence" value="ECO:0007669"/>
    <property type="project" value="InterPro"/>
</dbReference>
<dbReference type="InterPro" id="IPR046349">
    <property type="entry name" value="C1-like_sf"/>
</dbReference>
<keyword evidence="4" id="KW-0547">Nucleotide-binding</keyword>
<name>A0A835J562_9ROSI</name>
<dbReference type="Gene3D" id="3.40.50.300">
    <property type="entry name" value="P-loop containing nucleotide triphosphate hydrolases"/>
    <property type="match status" value="1"/>
</dbReference>
<dbReference type="OrthoDB" id="938199at2759"/>